<evidence type="ECO:0000256" key="4">
    <source>
        <dbReference type="ARBA" id="ARBA00039045"/>
    </source>
</evidence>
<keyword evidence="7" id="KW-1185">Reference proteome</keyword>
<dbReference type="PROSITE" id="PS50263">
    <property type="entry name" value="CN_HYDROLASE"/>
    <property type="match status" value="1"/>
</dbReference>
<accession>A0A2P5I280</accession>
<dbReference type="STRING" id="158607.A0A2P5I280"/>
<dbReference type="InterPro" id="IPR036526">
    <property type="entry name" value="C-N_Hydrolase_sf"/>
</dbReference>
<dbReference type="InParanoid" id="A0A2P5I280"/>
<dbReference type="FunCoup" id="A0A2P5I280">
    <property type="interactions" value="716"/>
</dbReference>
<dbReference type="Gene3D" id="3.60.110.10">
    <property type="entry name" value="Carbon-nitrogen hydrolase"/>
    <property type="match status" value="1"/>
</dbReference>
<comment type="catalytic activity">
    <reaction evidence="3">
        <text>a nitrile + 2 H2O = a carboxylate + NH4(+)</text>
        <dbReference type="Rhea" id="RHEA:21724"/>
        <dbReference type="ChEBI" id="CHEBI:15377"/>
        <dbReference type="ChEBI" id="CHEBI:18379"/>
        <dbReference type="ChEBI" id="CHEBI:28938"/>
        <dbReference type="ChEBI" id="CHEBI:29067"/>
        <dbReference type="EC" id="3.5.5.1"/>
    </reaction>
</comment>
<dbReference type="InterPro" id="IPR044149">
    <property type="entry name" value="Nitrilases_CHs"/>
</dbReference>
<evidence type="ECO:0000313" key="7">
    <source>
        <dbReference type="Proteomes" id="UP000094444"/>
    </source>
</evidence>
<comment type="caution">
    <text evidence="6">The sequence shown here is derived from an EMBL/GenBank/DDBJ whole genome shotgun (WGS) entry which is preliminary data.</text>
</comment>
<dbReference type="InterPro" id="IPR003010">
    <property type="entry name" value="C-N_Hydrolase"/>
</dbReference>
<keyword evidence="2" id="KW-0378">Hydrolase</keyword>
<dbReference type="EMBL" id="MAVT02000352">
    <property type="protein sequence ID" value="POS76590.1"/>
    <property type="molecule type" value="Genomic_DNA"/>
</dbReference>
<reference evidence="6" key="1">
    <citation type="submission" date="2017-09" db="EMBL/GenBank/DDBJ databases">
        <title>Polyketide synthases of a Diaporthe helianthi virulent isolate.</title>
        <authorList>
            <person name="Baroncelli R."/>
        </authorList>
    </citation>
    <scope>NUCLEOTIDE SEQUENCE [LARGE SCALE GENOMIC DNA]</scope>
    <source>
        <strain evidence="6">7/96</strain>
    </source>
</reference>
<dbReference type="GO" id="GO:0000257">
    <property type="term" value="F:nitrilase activity"/>
    <property type="evidence" value="ECO:0007669"/>
    <property type="project" value="UniProtKB-EC"/>
</dbReference>
<dbReference type="PROSITE" id="PS00921">
    <property type="entry name" value="NITRIL_CHT_2"/>
    <property type="match status" value="1"/>
</dbReference>
<dbReference type="Pfam" id="PF00795">
    <property type="entry name" value="CN_hydrolase"/>
    <property type="match status" value="1"/>
</dbReference>
<name>A0A2P5I280_DIAHE</name>
<gene>
    <name evidence="6" type="ORF">DHEL01_v205014</name>
</gene>
<evidence type="ECO:0000259" key="5">
    <source>
        <dbReference type="PROSITE" id="PS50263"/>
    </source>
</evidence>
<evidence type="ECO:0000256" key="2">
    <source>
        <dbReference type="ARBA" id="ARBA00022801"/>
    </source>
</evidence>
<dbReference type="SUPFAM" id="SSF56317">
    <property type="entry name" value="Carbon-nitrogen hydrolase"/>
    <property type="match status" value="1"/>
</dbReference>
<protein>
    <recommendedName>
        <fullName evidence="4">nitrilase</fullName>
        <ecNumber evidence="4">3.5.5.1</ecNumber>
    </recommendedName>
</protein>
<evidence type="ECO:0000256" key="1">
    <source>
        <dbReference type="ARBA" id="ARBA00008129"/>
    </source>
</evidence>
<dbReference type="Proteomes" id="UP000094444">
    <property type="component" value="Unassembled WGS sequence"/>
</dbReference>
<dbReference type="PANTHER" id="PTHR46044">
    <property type="entry name" value="NITRILASE"/>
    <property type="match status" value="1"/>
</dbReference>
<comment type="similarity">
    <text evidence="1">Belongs to the carbon-nitrogen hydrolase superfamily. Nitrilase family.</text>
</comment>
<dbReference type="InterPro" id="IPR000132">
    <property type="entry name" value="Nitrilase/CN_hydratase_CS"/>
</dbReference>
<dbReference type="PANTHER" id="PTHR46044:SF14">
    <property type="entry name" value="ARYLACETONITRILASE"/>
    <property type="match status" value="1"/>
</dbReference>
<proteinExistence type="inferred from homology"/>
<evidence type="ECO:0000256" key="3">
    <source>
        <dbReference type="ARBA" id="ARBA00036406"/>
    </source>
</evidence>
<dbReference type="EC" id="3.5.5.1" evidence="4"/>
<dbReference type="OrthoDB" id="10250282at2759"/>
<evidence type="ECO:0000313" key="6">
    <source>
        <dbReference type="EMBL" id="POS76590.1"/>
    </source>
</evidence>
<organism evidence="6 7">
    <name type="scientific">Diaporthe helianthi</name>
    <dbReference type="NCBI Taxonomy" id="158607"/>
    <lineage>
        <taxon>Eukaryota</taxon>
        <taxon>Fungi</taxon>
        <taxon>Dikarya</taxon>
        <taxon>Ascomycota</taxon>
        <taxon>Pezizomycotina</taxon>
        <taxon>Sordariomycetes</taxon>
        <taxon>Sordariomycetidae</taxon>
        <taxon>Diaporthales</taxon>
        <taxon>Diaporthaceae</taxon>
        <taxon>Diaporthe</taxon>
    </lineage>
</organism>
<dbReference type="GO" id="GO:0016836">
    <property type="term" value="F:hydro-lyase activity"/>
    <property type="evidence" value="ECO:0007669"/>
    <property type="project" value="UniProtKB-ARBA"/>
</dbReference>
<feature type="domain" description="CN hydrolase" evidence="5">
    <location>
        <begin position="6"/>
        <end position="191"/>
    </location>
</feature>
<dbReference type="AlphaFoldDB" id="A0A2P5I280"/>
<sequence length="191" mass="21020">MSSSQVHIAVTQAEPVWFDLHGAVAKTCRLIREAAENKAQLVAFPECFIPGYPAWIWNRPVDFDINVKYIKNSLRLTSPEMDTIKACARENGVAVSLGFSENDDDSLYIAQVLIGADGEVKVHRRKMKPTYMERTIFGDATAAGGGGSGSCLVSVAQLPFARVGQLSCWEHIQPLLKFNTISQREQIHVAA</sequence>